<keyword evidence="4" id="KW-1133">Transmembrane helix</keyword>
<dbReference type="Gene3D" id="2.40.170.20">
    <property type="entry name" value="TonB-dependent receptor, beta-barrel domain"/>
    <property type="match status" value="1"/>
</dbReference>
<keyword evidence="6" id="KW-1185">Reference proteome</keyword>
<comment type="subcellular location">
    <subcellularLocation>
        <location evidence="1">Cell outer membrane</location>
    </subcellularLocation>
</comment>
<sequence length="190" mass="21259">MIAEGSTRWIGFLLFTIVGERLELSQFLPVPTWSKQALGILLSLFFIGLVLPFHGIGNEVMGMAGLLISVWLLIFDMAKVAAKKKAQFRYIGVGLRVGYLCLGAQGLILLFMESHPLFYDLVLHTFFLGFTLLDLNVSYPLGKMLLLKGGIQSLLDETFFEHLSCPIGLDRSPMYAPGRNFFVMVSFKFP</sequence>
<feature type="transmembrane region" description="Helical" evidence="4">
    <location>
        <begin position="60"/>
        <end position="78"/>
    </location>
</feature>
<dbReference type="Proteomes" id="UP000198756">
    <property type="component" value="Unassembled WGS sequence"/>
</dbReference>
<evidence type="ECO:0000313" key="5">
    <source>
        <dbReference type="EMBL" id="SDA48225.1"/>
    </source>
</evidence>
<reference evidence="6" key="1">
    <citation type="submission" date="2016-10" db="EMBL/GenBank/DDBJ databases">
        <authorList>
            <person name="Varghese N."/>
            <person name="Submissions S."/>
        </authorList>
    </citation>
    <scope>NUCLEOTIDE SEQUENCE [LARGE SCALE GENOMIC DNA]</scope>
    <source>
        <strain evidence="6">DSM 22703</strain>
    </source>
</reference>
<organism evidence="5 6">
    <name type="scientific">Algoriphagus alkaliphilus</name>
    <dbReference type="NCBI Taxonomy" id="279824"/>
    <lineage>
        <taxon>Bacteria</taxon>
        <taxon>Pseudomonadati</taxon>
        <taxon>Bacteroidota</taxon>
        <taxon>Cytophagia</taxon>
        <taxon>Cytophagales</taxon>
        <taxon>Cyclobacteriaceae</taxon>
        <taxon>Algoriphagus</taxon>
    </lineage>
</organism>
<keyword evidence="4" id="KW-0812">Transmembrane</keyword>
<dbReference type="EMBL" id="FMXE01000004">
    <property type="protein sequence ID" value="SDA48225.1"/>
    <property type="molecule type" value="Genomic_DNA"/>
</dbReference>
<dbReference type="AlphaFoldDB" id="A0A1G5VT62"/>
<feature type="transmembrane region" description="Helical" evidence="4">
    <location>
        <begin position="117"/>
        <end position="137"/>
    </location>
</feature>
<evidence type="ECO:0000313" key="6">
    <source>
        <dbReference type="Proteomes" id="UP000198756"/>
    </source>
</evidence>
<dbReference type="RefSeq" id="WP_092728497.1">
    <property type="nucleotide sequence ID" value="NZ_FMXE01000004.1"/>
</dbReference>
<evidence type="ECO:0000256" key="1">
    <source>
        <dbReference type="ARBA" id="ARBA00004442"/>
    </source>
</evidence>
<protein>
    <submittedName>
        <fullName evidence="5">Uncharacterized protein</fullName>
    </submittedName>
</protein>
<feature type="transmembrane region" description="Helical" evidence="4">
    <location>
        <begin position="90"/>
        <end position="111"/>
    </location>
</feature>
<dbReference type="STRING" id="279824.SAMN03080617_00642"/>
<evidence type="ECO:0000256" key="2">
    <source>
        <dbReference type="ARBA" id="ARBA00023136"/>
    </source>
</evidence>
<evidence type="ECO:0000256" key="4">
    <source>
        <dbReference type="SAM" id="Phobius"/>
    </source>
</evidence>
<feature type="transmembrane region" description="Helical" evidence="4">
    <location>
        <begin position="36"/>
        <end position="54"/>
    </location>
</feature>
<gene>
    <name evidence="5" type="ORF">SAMN03080617_00642</name>
</gene>
<dbReference type="GO" id="GO:0009279">
    <property type="term" value="C:cell outer membrane"/>
    <property type="evidence" value="ECO:0007669"/>
    <property type="project" value="UniProtKB-SubCell"/>
</dbReference>
<dbReference type="InterPro" id="IPR036942">
    <property type="entry name" value="Beta-barrel_TonB_sf"/>
</dbReference>
<dbReference type="SUPFAM" id="SSF56935">
    <property type="entry name" value="Porins"/>
    <property type="match status" value="1"/>
</dbReference>
<keyword evidence="2 4" id="KW-0472">Membrane</keyword>
<proteinExistence type="predicted"/>
<name>A0A1G5VT62_9BACT</name>
<dbReference type="OrthoDB" id="9811974at2"/>
<keyword evidence="3" id="KW-0998">Cell outer membrane</keyword>
<evidence type="ECO:0000256" key="3">
    <source>
        <dbReference type="ARBA" id="ARBA00023237"/>
    </source>
</evidence>
<accession>A0A1G5VT62</accession>